<accession>A0A914ZZM9</accession>
<dbReference type="Proteomes" id="UP000887569">
    <property type="component" value="Unplaced"/>
</dbReference>
<protein>
    <submittedName>
        <fullName evidence="2">Uncharacterized protein</fullName>
    </submittedName>
</protein>
<dbReference type="AlphaFoldDB" id="A0A914ZZM9"/>
<keyword evidence="1" id="KW-1185">Reference proteome</keyword>
<evidence type="ECO:0000313" key="2">
    <source>
        <dbReference type="WBParaSite" id="PgE079_g001_t01"/>
    </source>
</evidence>
<organism evidence="1 2">
    <name type="scientific">Parascaris univalens</name>
    <name type="common">Nematode worm</name>
    <dbReference type="NCBI Taxonomy" id="6257"/>
    <lineage>
        <taxon>Eukaryota</taxon>
        <taxon>Metazoa</taxon>
        <taxon>Ecdysozoa</taxon>
        <taxon>Nematoda</taxon>
        <taxon>Chromadorea</taxon>
        <taxon>Rhabditida</taxon>
        <taxon>Spirurina</taxon>
        <taxon>Ascaridomorpha</taxon>
        <taxon>Ascaridoidea</taxon>
        <taxon>Ascarididae</taxon>
        <taxon>Parascaris</taxon>
    </lineage>
</organism>
<sequence>MQKRVICGQVYTLIALPYGVLEQDGNQRKRSMRGATLLRNHGFALFSITWAPF</sequence>
<proteinExistence type="predicted"/>
<evidence type="ECO:0000313" key="1">
    <source>
        <dbReference type="Proteomes" id="UP000887569"/>
    </source>
</evidence>
<dbReference type="WBParaSite" id="PgE079_g001_t01">
    <property type="protein sequence ID" value="PgE079_g001_t01"/>
    <property type="gene ID" value="PgE079_g001"/>
</dbReference>
<name>A0A914ZZM9_PARUN</name>
<reference evidence="2" key="1">
    <citation type="submission" date="2022-11" db="UniProtKB">
        <authorList>
            <consortium name="WormBaseParasite"/>
        </authorList>
    </citation>
    <scope>IDENTIFICATION</scope>
</reference>